<dbReference type="Gene3D" id="3.60.15.10">
    <property type="entry name" value="Ribonuclease Z/Hydroxyacylglutathione hydrolase-like"/>
    <property type="match status" value="1"/>
</dbReference>
<dbReference type="EMBL" id="SOJT01000115">
    <property type="protein sequence ID" value="TET28820.1"/>
    <property type="molecule type" value="Genomic_DNA"/>
</dbReference>
<proteinExistence type="predicted"/>
<dbReference type="Proteomes" id="UP000316517">
    <property type="component" value="Unassembled WGS sequence"/>
</dbReference>
<feature type="domain" description="Metallo-beta-lactamase" evidence="1">
    <location>
        <begin position="22"/>
        <end position="215"/>
    </location>
</feature>
<dbReference type="InterPro" id="IPR002034">
    <property type="entry name" value="AIPM/Hcit_synth_CS"/>
</dbReference>
<comment type="caution">
    <text evidence="2">The sequence shown here is derived from an EMBL/GenBank/DDBJ whole genome shotgun (WGS) entry which is preliminary data.</text>
</comment>
<sequence>MKIMPGIYLVGAGMVGLSHSNDSYIYLLDGGGEPALIDAGVGLEIERIFANIEEDGFDPTKINKVILTHTHADHAGGCKGMREKLRCKIFVPGNEVNLLERGTDEELGLIIAKESGIYSPDYLFPHCSTDVVVSNGDTIWVGELQLRAIHTPGHSPGSTCYLLEHRGKHILFTGDVVFYDGEIGLLNYWGSNLADYRSYINRLANLSVDVLLPGHKLFTLRDGQQHIDRAISALKKLSVPPTFI</sequence>
<evidence type="ECO:0000259" key="1">
    <source>
        <dbReference type="SMART" id="SM00849"/>
    </source>
</evidence>
<dbReference type="CDD" id="cd06262">
    <property type="entry name" value="metallo-hydrolase-like_MBL-fold"/>
    <property type="match status" value="1"/>
</dbReference>
<dbReference type="PANTHER" id="PTHR42951:SF4">
    <property type="entry name" value="ACYL-COENZYME A THIOESTERASE MBLAC2"/>
    <property type="match status" value="1"/>
</dbReference>
<gene>
    <name evidence="2" type="ORF">E3J68_02705</name>
</gene>
<name>A0A523TEP3_UNCAE</name>
<dbReference type="Pfam" id="PF00753">
    <property type="entry name" value="Lactamase_B"/>
    <property type="match status" value="1"/>
</dbReference>
<organism evidence="2 3">
    <name type="scientific">Aerophobetes bacterium</name>
    <dbReference type="NCBI Taxonomy" id="2030807"/>
    <lineage>
        <taxon>Bacteria</taxon>
        <taxon>Candidatus Aerophobota</taxon>
    </lineage>
</organism>
<dbReference type="GO" id="GO:0016787">
    <property type="term" value="F:hydrolase activity"/>
    <property type="evidence" value="ECO:0007669"/>
    <property type="project" value="UniProtKB-KW"/>
</dbReference>
<accession>A0A523TEP3</accession>
<evidence type="ECO:0000313" key="2">
    <source>
        <dbReference type="EMBL" id="TET28820.1"/>
    </source>
</evidence>
<dbReference type="InterPro" id="IPR036866">
    <property type="entry name" value="RibonucZ/Hydroxyglut_hydro"/>
</dbReference>
<keyword evidence="2" id="KW-0378">Hydrolase</keyword>
<reference evidence="2 3" key="1">
    <citation type="submission" date="2019-03" db="EMBL/GenBank/DDBJ databases">
        <title>Metabolic potential of uncultured bacteria and archaea associated with petroleum seepage in deep-sea sediments.</title>
        <authorList>
            <person name="Dong X."/>
            <person name="Hubert C."/>
        </authorList>
    </citation>
    <scope>NUCLEOTIDE SEQUENCE [LARGE SCALE GENOMIC DNA]</scope>
    <source>
        <strain evidence="2">E44_bin3</strain>
    </source>
</reference>
<dbReference type="GO" id="GO:0046912">
    <property type="term" value="F:acyltransferase activity, acyl groups converted into alkyl on transfer"/>
    <property type="evidence" value="ECO:0007669"/>
    <property type="project" value="InterPro"/>
</dbReference>
<dbReference type="SMART" id="SM00849">
    <property type="entry name" value="Lactamase_B"/>
    <property type="match status" value="1"/>
</dbReference>
<dbReference type="InterPro" id="IPR050855">
    <property type="entry name" value="NDM-1-like"/>
</dbReference>
<dbReference type="InterPro" id="IPR001279">
    <property type="entry name" value="Metallo-B-lactamas"/>
</dbReference>
<protein>
    <submittedName>
        <fullName evidence="2">MBL fold metallo-hydrolase</fullName>
    </submittedName>
</protein>
<evidence type="ECO:0000313" key="3">
    <source>
        <dbReference type="Proteomes" id="UP000316517"/>
    </source>
</evidence>
<dbReference type="GO" id="GO:0019752">
    <property type="term" value="P:carboxylic acid metabolic process"/>
    <property type="evidence" value="ECO:0007669"/>
    <property type="project" value="InterPro"/>
</dbReference>
<dbReference type="SUPFAM" id="SSF56281">
    <property type="entry name" value="Metallo-hydrolase/oxidoreductase"/>
    <property type="match status" value="1"/>
</dbReference>
<dbReference type="PANTHER" id="PTHR42951">
    <property type="entry name" value="METALLO-BETA-LACTAMASE DOMAIN-CONTAINING"/>
    <property type="match status" value="1"/>
</dbReference>
<dbReference type="AlphaFoldDB" id="A0A523TEP3"/>
<dbReference type="PROSITE" id="PS00815">
    <property type="entry name" value="AIPM_HOMOCIT_SYNTH_1"/>
    <property type="match status" value="1"/>
</dbReference>